<evidence type="ECO:0000313" key="3">
    <source>
        <dbReference type="Proteomes" id="UP001066276"/>
    </source>
</evidence>
<evidence type="ECO:0000256" key="1">
    <source>
        <dbReference type="SAM" id="MobiDB-lite"/>
    </source>
</evidence>
<protein>
    <submittedName>
        <fullName evidence="2">Uncharacterized protein</fullName>
    </submittedName>
</protein>
<feature type="region of interest" description="Disordered" evidence="1">
    <location>
        <begin position="1"/>
        <end position="134"/>
    </location>
</feature>
<sequence>MRGSPDRSLPAQGEWREERVGQAGRCRRERPDLALKLSGEERRPGVKSGAEAQPFGSADRARPPRTGRPGEPEPTDPSSENCIKDWPGPTRGVPKKSERRGAPKKKCSLEGPQGPGRIGPGKEEAFSYPPPEKSRAQRVAWVGATGVRHWGNLGN</sequence>
<feature type="compositionally biased region" description="Basic and acidic residues" evidence="1">
    <location>
        <begin position="29"/>
        <end position="44"/>
    </location>
</feature>
<keyword evidence="3" id="KW-1185">Reference proteome</keyword>
<reference evidence="2" key="1">
    <citation type="journal article" date="2022" name="bioRxiv">
        <title>Sequencing and chromosome-scale assembly of the giantPleurodeles waltlgenome.</title>
        <authorList>
            <person name="Brown T."/>
            <person name="Elewa A."/>
            <person name="Iarovenko S."/>
            <person name="Subramanian E."/>
            <person name="Araus A.J."/>
            <person name="Petzold A."/>
            <person name="Susuki M."/>
            <person name="Suzuki K.-i.T."/>
            <person name="Hayashi T."/>
            <person name="Toyoda A."/>
            <person name="Oliveira C."/>
            <person name="Osipova E."/>
            <person name="Leigh N.D."/>
            <person name="Simon A."/>
            <person name="Yun M.H."/>
        </authorList>
    </citation>
    <scope>NUCLEOTIDE SEQUENCE</scope>
    <source>
        <strain evidence="2">20211129_DDA</strain>
        <tissue evidence="2">Liver</tissue>
    </source>
</reference>
<dbReference type="Proteomes" id="UP001066276">
    <property type="component" value="Chromosome 1_1"/>
</dbReference>
<gene>
    <name evidence="2" type="ORF">NDU88_000562</name>
</gene>
<comment type="caution">
    <text evidence="2">The sequence shown here is derived from an EMBL/GenBank/DDBJ whole genome shotgun (WGS) entry which is preliminary data.</text>
</comment>
<dbReference type="AlphaFoldDB" id="A0AAV7WLR0"/>
<proteinExistence type="predicted"/>
<organism evidence="2 3">
    <name type="scientific">Pleurodeles waltl</name>
    <name type="common">Iberian ribbed newt</name>
    <dbReference type="NCBI Taxonomy" id="8319"/>
    <lineage>
        <taxon>Eukaryota</taxon>
        <taxon>Metazoa</taxon>
        <taxon>Chordata</taxon>
        <taxon>Craniata</taxon>
        <taxon>Vertebrata</taxon>
        <taxon>Euteleostomi</taxon>
        <taxon>Amphibia</taxon>
        <taxon>Batrachia</taxon>
        <taxon>Caudata</taxon>
        <taxon>Salamandroidea</taxon>
        <taxon>Salamandridae</taxon>
        <taxon>Pleurodelinae</taxon>
        <taxon>Pleurodeles</taxon>
    </lineage>
</organism>
<accession>A0AAV7WLR0</accession>
<evidence type="ECO:0000313" key="2">
    <source>
        <dbReference type="EMBL" id="KAJ1212919.1"/>
    </source>
</evidence>
<dbReference type="EMBL" id="JANPWB010000001">
    <property type="protein sequence ID" value="KAJ1212919.1"/>
    <property type="molecule type" value="Genomic_DNA"/>
</dbReference>
<name>A0AAV7WLR0_PLEWA</name>